<comment type="caution">
    <text evidence="7">The sequence shown here is derived from an EMBL/GenBank/DDBJ whole genome shotgun (WGS) entry which is preliminary data.</text>
</comment>
<feature type="transmembrane region" description="Helical" evidence="5">
    <location>
        <begin position="58"/>
        <end position="78"/>
    </location>
</feature>
<dbReference type="CDD" id="cd17353">
    <property type="entry name" value="MFS_OFA_like"/>
    <property type="match status" value="1"/>
</dbReference>
<proteinExistence type="predicted"/>
<accession>A0ABR8BUL1</accession>
<evidence type="ECO:0000256" key="3">
    <source>
        <dbReference type="ARBA" id="ARBA00022989"/>
    </source>
</evidence>
<evidence type="ECO:0000256" key="4">
    <source>
        <dbReference type="ARBA" id="ARBA00023136"/>
    </source>
</evidence>
<dbReference type="PANTHER" id="PTHR11360">
    <property type="entry name" value="MONOCARBOXYLATE TRANSPORTER"/>
    <property type="match status" value="1"/>
</dbReference>
<feature type="transmembrane region" description="Helical" evidence="5">
    <location>
        <begin position="111"/>
        <end position="134"/>
    </location>
</feature>
<sequence>MTINPSEQRLLEHFERKRWMITIAAVIIQLCLGTVYAWSVFKNDLVANHGWDEVQTSATFMICIGMIGLAAAFGGILVDKKGPRLIATLGGLLFGIGTIVGGIGVQTENILILYLGYGLLGGLGNGFGYVTPIVTLIRWFPDKRGLVTGLAVMGFGAGAFFMGRVAPTNIAAWGVPTTLYIWGVIFLVLVVGAAMFFDNPPHCKLPVQSNSQADATPDDDPFTFEEAIHTTQWWLEWTMLFLNVTAGIGLISQLSPIGKELFRPLANSSLSPEQLIIAIDDAGGLVVAIASIFNGLGRLFWAWLSDGIGRKAVFSIMFLSQAVLYIIIPHLDNYYVFIIFACYLLACYGGGFATMPALAADSFGSENIGRIYGTMLTAWGVAGVIGPLIFSYIKEVTGSFVWALYIATGLLVIGFILSRQYQRPRHKAWVRLTS</sequence>
<feature type="transmembrane region" description="Helical" evidence="5">
    <location>
        <begin position="334"/>
        <end position="359"/>
    </location>
</feature>
<feature type="transmembrane region" description="Helical" evidence="5">
    <location>
        <begin position="234"/>
        <end position="255"/>
    </location>
</feature>
<dbReference type="PROSITE" id="PS50850">
    <property type="entry name" value="MFS"/>
    <property type="match status" value="1"/>
</dbReference>
<gene>
    <name evidence="7" type="ORF">H6F99_07490</name>
</gene>
<feature type="transmembrane region" description="Helical" evidence="5">
    <location>
        <begin position="179"/>
        <end position="197"/>
    </location>
</feature>
<dbReference type="Pfam" id="PF07690">
    <property type="entry name" value="MFS_1"/>
    <property type="match status" value="2"/>
</dbReference>
<feature type="transmembrane region" description="Helical" evidence="5">
    <location>
        <begin position="85"/>
        <end position="105"/>
    </location>
</feature>
<evidence type="ECO:0000256" key="5">
    <source>
        <dbReference type="SAM" id="Phobius"/>
    </source>
</evidence>
<feature type="transmembrane region" description="Helical" evidence="5">
    <location>
        <begin position="146"/>
        <end position="167"/>
    </location>
</feature>
<organism evidence="7 8">
    <name type="scientific">Aphanizomenon flos-aquae FACHB-1040</name>
    <dbReference type="NCBI Taxonomy" id="2692887"/>
    <lineage>
        <taxon>Bacteria</taxon>
        <taxon>Bacillati</taxon>
        <taxon>Cyanobacteriota</taxon>
        <taxon>Cyanophyceae</taxon>
        <taxon>Nostocales</taxon>
        <taxon>Aphanizomenonaceae</taxon>
        <taxon>Aphanizomenon</taxon>
    </lineage>
</organism>
<evidence type="ECO:0000256" key="2">
    <source>
        <dbReference type="ARBA" id="ARBA00022692"/>
    </source>
</evidence>
<keyword evidence="3 5" id="KW-1133">Transmembrane helix</keyword>
<feature type="transmembrane region" description="Helical" evidence="5">
    <location>
        <begin position="19"/>
        <end position="38"/>
    </location>
</feature>
<keyword evidence="8" id="KW-1185">Reference proteome</keyword>
<feature type="transmembrane region" description="Helical" evidence="5">
    <location>
        <begin position="308"/>
        <end position="328"/>
    </location>
</feature>
<keyword evidence="2 5" id="KW-0812">Transmembrane</keyword>
<evidence type="ECO:0000259" key="6">
    <source>
        <dbReference type="PROSITE" id="PS50850"/>
    </source>
</evidence>
<evidence type="ECO:0000313" key="8">
    <source>
        <dbReference type="Proteomes" id="UP000606721"/>
    </source>
</evidence>
<dbReference type="InterPro" id="IPR050327">
    <property type="entry name" value="Proton-linked_MCT"/>
</dbReference>
<dbReference type="Proteomes" id="UP000606721">
    <property type="component" value="Unassembled WGS sequence"/>
</dbReference>
<evidence type="ECO:0000313" key="7">
    <source>
        <dbReference type="EMBL" id="MBD2278150.1"/>
    </source>
</evidence>
<dbReference type="InterPro" id="IPR020846">
    <property type="entry name" value="MFS_dom"/>
</dbReference>
<dbReference type="PANTHER" id="PTHR11360:SF317">
    <property type="entry name" value="MAJOR FACILITATOR SUPERFAMILY (MFS) PROFILE DOMAIN-CONTAINING PROTEIN-RELATED"/>
    <property type="match status" value="1"/>
</dbReference>
<feature type="transmembrane region" description="Helical" evidence="5">
    <location>
        <begin position="371"/>
        <end position="393"/>
    </location>
</feature>
<comment type="subcellular location">
    <subcellularLocation>
        <location evidence="1">Cell membrane</location>
        <topology evidence="1">Multi-pass membrane protein</topology>
    </subcellularLocation>
</comment>
<dbReference type="RefSeq" id="WP_190382681.1">
    <property type="nucleotide sequence ID" value="NZ_JACJQT010000014.1"/>
</dbReference>
<evidence type="ECO:0000256" key="1">
    <source>
        <dbReference type="ARBA" id="ARBA00004651"/>
    </source>
</evidence>
<dbReference type="InterPro" id="IPR011701">
    <property type="entry name" value="MFS"/>
</dbReference>
<reference evidence="7 8" key="1">
    <citation type="journal article" date="2020" name="ISME J.">
        <title>Comparative genomics reveals insights into cyanobacterial evolution and habitat adaptation.</title>
        <authorList>
            <person name="Chen M.Y."/>
            <person name="Teng W.K."/>
            <person name="Zhao L."/>
            <person name="Hu C.X."/>
            <person name="Zhou Y.K."/>
            <person name="Han B.P."/>
            <person name="Song L.R."/>
            <person name="Shu W.S."/>
        </authorList>
    </citation>
    <scope>NUCLEOTIDE SEQUENCE [LARGE SCALE GENOMIC DNA]</scope>
    <source>
        <strain evidence="7 8">FACHB-1040</strain>
    </source>
</reference>
<dbReference type="Gene3D" id="1.20.1250.20">
    <property type="entry name" value="MFS general substrate transporter like domains"/>
    <property type="match status" value="2"/>
</dbReference>
<dbReference type="EMBL" id="JACJQT010000014">
    <property type="protein sequence ID" value="MBD2278150.1"/>
    <property type="molecule type" value="Genomic_DNA"/>
</dbReference>
<protein>
    <submittedName>
        <fullName evidence="7">OFA family MFS transporter</fullName>
    </submittedName>
</protein>
<dbReference type="InterPro" id="IPR036259">
    <property type="entry name" value="MFS_trans_sf"/>
</dbReference>
<feature type="domain" description="Major facilitator superfamily (MFS) profile" evidence="6">
    <location>
        <begin position="17"/>
        <end position="426"/>
    </location>
</feature>
<name>A0ABR8BUL1_APHFL</name>
<dbReference type="SUPFAM" id="SSF103473">
    <property type="entry name" value="MFS general substrate transporter"/>
    <property type="match status" value="1"/>
</dbReference>
<feature type="transmembrane region" description="Helical" evidence="5">
    <location>
        <begin position="275"/>
        <end position="296"/>
    </location>
</feature>
<feature type="transmembrane region" description="Helical" evidence="5">
    <location>
        <begin position="399"/>
        <end position="417"/>
    </location>
</feature>
<keyword evidence="4 5" id="KW-0472">Membrane</keyword>